<name>A0A8J8T5L7_HALGN</name>
<protein>
    <submittedName>
        <fullName evidence="2">Uncharacterized protein</fullName>
    </submittedName>
</protein>
<evidence type="ECO:0000313" key="2">
    <source>
        <dbReference type="EMBL" id="TNV82610.1"/>
    </source>
</evidence>
<evidence type="ECO:0000256" key="1">
    <source>
        <dbReference type="SAM" id="MobiDB-lite"/>
    </source>
</evidence>
<accession>A0A8J8T5L7</accession>
<sequence>MKDKKGTSSGHLQIIDSGFTAKSGLGTPMYSRPGKSTIDSYKCFQVDPVEQLKIRHEMKLKLLFGYVRTEEQNEEEEERRFVQAFINEYQNGGKGENADWTPGMEIEMLVNKDMLREEPHPQPKQPTHHAPNEPLKPDDHHKIHFKKHCRFPFRSTDREARSYHDLLPKDTPTVNRYNPNFMKAHPAFDPAYSINPETVNADVRQPVIQRKQCLDDEEVCSLERRVQLRQQVEQERKQRKKQQQQRAAAYGRQQTNPRAFTGGNVSPNNARESQSIASGDASPGNGAMRRSTVSFNIQPKVMNQQSSTNVMGNMRKSYASSAWVTSNGTLSESSPTHKGPQVIFQPIVVDRYPQTDVRANVNLEAQVPRKTHKTPFILKHGIPKHAPNEKRFEIIKHPHQQIDKQQHRVTDWARVAERKTLLASAKETYYSKANQLDAKYEIVHANNDGVYVDFERQVARDETYFNKARERVDGAPKTNIDIVKAHNSVAPTPQVLLVDFERQLPRDNLIYNISTHMNLKETEKIIRKQLGKHRVFGSGVVTPVVAEHPSPVKIQELINRAEQNQLRAKRQVEGVVHNNLVSPTSSASNARNNQNALITEQPRTINVVDEAMLVSSSNSVSDIPIQPPQQPQYRCKSQATSKRFKRGISPAPRSSYYNYDLSTSGGGETTHSKQRVATSFNMRELDRLMARSLNHNIELPQYEMDMASRVTSSPKKHRSHRIAQGQLLSDYFFQQ</sequence>
<dbReference type="Proteomes" id="UP000785679">
    <property type="component" value="Unassembled WGS sequence"/>
</dbReference>
<dbReference type="OrthoDB" id="10679230at2759"/>
<evidence type="ECO:0000313" key="3">
    <source>
        <dbReference type="Proteomes" id="UP000785679"/>
    </source>
</evidence>
<dbReference type="EMBL" id="RRYP01004755">
    <property type="protein sequence ID" value="TNV82610.1"/>
    <property type="molecule type" value="Genomic_DNA"/>
</dbReference>
<feature type="compositionally biased region" description="Polar residues" evidence="1">
    <location>
        <begin position="252"/>
        <end position="277"/>
    </location>
</feature>
<dbReference type="AlphaFoldDB" id="A0A8J8T5L7"/>
<reference evidence="2" key="1">
    <citation type="submission" date="2019-06" db="EMBL/GenBank/DDBJ databases">
        <authorList>
            <person name="Zheng W."/>
        </authorList>
    </citation>
    <scope>NUCLEOTIDE SEQUENCE</scope>
    <source>
        <strain evidence="2">QDHG01</strain>
    </source>
</reference>
<proteinExistence type="predicted"/>
<feature type="region of interest" description="Disordered" evidence="1">
    <location>
        <begin position="236"/>
        <end position="289"/>
    </location>
</feature>
<feature type="region of interest" description="Disordered" evidence="1">
    <location>
        <begin position="619"/>
        <end position="673"/>
    </location>
</feature>
<gene>
    <name evidence="2" type="ORF">FGO68_gene16380</name>
</gene>
<organism evidence="2 3">
    <name type="scientific">Halteria grandinella</name>
    <dbReference type="NCBI Taxonomy" id="5974"/>
    <lineage>
        <taxon>Eukaryota</taxon>
        <taxon>Sar</taxon>
        <taxon>Alveolata</taxon>
        <taxon>Ciliophora</taxon>
        <taxon>Intramacronucleata</taxon>
        <taxon>Spirotrichea</taxon>
        <taxon>Stichotrichia</taxon>
        <taxon>Sporadotrichida</taxon>
        <taxon>Halteriidae</taxon>
        <taxon>Halteria</taxon>
    </lineage>
</organism>
<keyword evidence="3" id="KW-1185">Reference proteome</keyword>
<feature type="region of interest" description="Disordered" evidence="1">
    <location>
        <begin position="117"/>
        <end position="140"/>
    </location>
</feature>
<comment type="caution">
    <text evidence="2">The sequence shown here is derived from an EMBL/GenBank/DDBJ whole genome shotgun (WGS) entry which is preliminary data.</text>
</comment>